<keyword evidence="1" id="KW-0479">Metal-binding</keyword>
<dbReference type="InterPro" id="IPR002048">
    <property type="entry name" value="EF_hand_dom"/>
</dbReference>
<keyword evidence="2" id="KW-0677">Repeat</keyword>
<feature type="region of interest" description="Disordered" evidence="4">
    <location>
        <begin position="606"/>
        <end position="630"/>
    </location>
</feature>
<dbReference type="Pfam" id="PF13499">
    <property type="entry name" value="EF-hand_7"/>
    <property type="match status" value="1"/>
</dbReference>
<organism evidence="6 7">
    <name type="scientific">Halteria grandinella</name>
    <dbReference type="NCBI Taxonomy" id="5974"/>
    <lineage>
        <taxon>Eukaryota</taxon>
        <taxon>Sar</taxon>
        <taxon>Alveolata</taxon>
        <taxon>Ciliophora</taxon>
        <taxon>Intramacronucleata</taxon>
        <taxon>Spirotrichea</taxon>
        <taxon>Stichotrichia</taxon>
        <taxon>Sporadotrichida</taxon>
        <taxon>Halteriidae</taxon>
        <taxon>Halteria</taxon>
    </lineage>
</organism>
<dbReference type="SUPFAM" id="SSF47473">
    <property type="entry name" value="EF-hand"/>
    <property type="match status" value="2"/>
</dbReference>
<keyword evidence="7" id="KW-1185">Reference proteome</keyword>
<feature type="compositionally biased region" description="Low complexity" evidence="4">
    <location>
        <begin position="606"/>
        <end position="618"/>
    </location>
</feature>
<dbReference type="PANTHER" id="PTHR34524">
    <property type="entry name" value="CALCYPHOSIN"/>
    <property type="match status" value="1"/>
</dbReference>
<dbReference type="InterPro" id="IPR051581">
    <property type="entry name" value="Ca-bind"/>
</dbReference>
<evidence type="ECO:0000256" key="4">
    <source>
        <dbReference type="SAM" id="MobiDB-lite"/>
    </source>
</evidence>
<dbReference type="PROSITE" id="PS50222">
    <property type="entry name" value="EF_HAND_2"/>
    <property type="match status" value="2"/>
</dbReference>
<comment type="caution">
    <text evidence="6">The sequence shown here is derived from an EMBL/GenBank/DDBJ whole genome shotgun (WGS) entry which is preliminary data.</text>
</comment>
<name>A0A8J8NE21_HALGN</name>
<keyword evidence="3" id="KW-0106">Calcium</keyword>
<sequence>MAGDQGLIQSDHFIAVMVREGNISQFDSGKVATFFGNKNGEINLMQFVNYLAQATHIQALNSPAVQKFIKLVQSGSLGESVTRAILAQDIDKDGFIGIDGFKAAVLSPEYGFRVDEAAEAFHLLSREGVFSYKDFLVERNPALKNLIMGSVRALSSALSQSQLNNRSESQLLESGRNTQHQTSQILTAGQHKDPLDMSLNESRLSLGGPHSIQHLNPSLHIVEDSKMRMIKNKLKDYLTEQDITLETLFKLIDTNSDTVLTISEFKQKMKALQIPLDDSELSALFTHIDRAQKGTIDYQGFVQVFPEVNISYMLKKIKTILRGSRVDEEMVFNEFCTDRTADVNMKKLNLSDFKRFVKKYIEKAADFEIEMLFKHFASDPVAELTKSLTFRDFKEAFGREVRELNANVACSIEDIIKPLATKIRLYKTPVNRLFEKYDKNQNRRLSAEELAYAFKQDMNMDLQEDEVAAIREYFRNKHNSNEIGELDFIGLLSVTFKRTFDEVEAKKCLSLLKNRVYQGMGRTALSICLPFDTEDTKKTLSLRNFKHALHSLKVLTQYQVDNLTKYLDQNDDGFIMIDLFDSELRNASNMVVGGGNAAAGASFGRASSGGVTGGQTTQKWKKQPSNVSHK</sequence>
<evidence type="ECO:0000313" key="6">
    <source>
        <dbReference type="EMBL" id="TNV73507.1"/>
    </source>
</evidence>
<dbReference type="CDD" id="cd00051">
    <property type="entry name" value="EFh"/>
    <property type="match status" value="1"/>
</dbReference>
<dbReference type="InterPro" id="IPR011992">
    <property type="entry name" value="EF-hand-dom_pair"/>
</dbReference>
<feature type="domain" description="EF-hand" evidence="5">
    <location>
        <begin position="240"/>
        <end position="275"/>
    </location>
</feature>
<dbReference type="GO" id="GO:0005509">
    <property type="term" value="F:calcium ion binding"/>
    <property type="evidence" value="ECO:0007669"/>
    <property type="project" value="InterPro"/>
</dbReference>
<evidence type="ECO:0000256" key="3">
    <source>
        <dbReference type="ARBA" id="ARBA00022837"/>
    </source>
</evidence>
<reference evidence="6" key="1">
    <citation type="submission" date="2019-06" db="EMBL/GenBank/DDBJ databases">
        <authorList>
            <person name="Zheng W."/>
        </authorList>
    </citation>
    <scope>NUCLEOTIDE SEQUENCE</scope>
    <source>
        <strain evidence="6">QDHG01</strain>
    </source>
</reference>
<evidence type="ECO:0000256" key="2">
    <source>
        <dbReference type="ARBA" id="ARBA00022737"/>
    </source>
</evidence>
<dbReference type="AlphaFoldDB" id="A0A8J8NE21"/>
<evidence type="ECO:0000256" key="1">
    <source>
        <dbReference type="ARBA" id="ARBA00022723"/>
    </source>
</evidence>
<gene>
    <name evidence="6" type="ORF">FGO68_gene3552</name>
</gene>
<protein>
    <recommendedName>
        <fullName evidence="5">EF-hand domain-containing protein</fullName>
    </recommendedName>
</protein>
<accession>A0A8J8NE21</accession>
<feature type="domain" description="EF-hand" evidence="5">
    <location>
        <begin position="425"/>
        <end position="460"/>
    </location>
</feature>
<evidence type="ECO:0000313" key="7">
    <source>
        <dbReference type="Proteomes" id="UP000785679"/>
    </source>
</evidence>
<dbReference type="Gene3D" id="1.10.238.10">
    <property type="entry name" value="EF-hand"/>
    <property type="match status" value="2"/>
</dbReference>
<dbReference type="PANTHER" id="PTHR34524:SF6">
    <property type="entry name" value="CALCYPHOSINE LIKE"/>
    <property type="match status" value="1"/>
</dbReference>
<proteinExistence type="predicted"/>
<dbReference type="PROSITE" id="PS00018">
    <property type="entry name" value="EF_HAND_1"/>
    <property type="match status" value="1"/>
</dbReference>
<dbReference type="EMBL" id="RRYP01018747">
    <property type="protein sequence ID" value="TNV73507.1"/>
    <property type="molecule type" value="Genomic_DNA"/>
</dbReference>
<evidence type="ECO:0000259" key="5">
    <source>
        <dbReference type="PROSITE" id="PS50222"/>
    </source>
</evidence>
<dbReference type="Proteomes" id="UP000785679">
    <property type="component" value="Unassembled WGS sequence"/>
</dbReference>
<dbReference type="InterPro" id="IPR018247">
    <property type="entry name" value="EF_Hand_1_Ca_BS"/>
</dbReference>
<dbReference type="SMART" id="SM00054">
    <property type="entry name" value="EFh"/>
    <property type="match status" value="4"/>
</dbReference>